<dbReference type="AlphaFoldDB" id="A0A1M5X1E2"/>
<organism evidence="1 2">
    <name type="scientific">Wenyingzhuangia marina</name>
    <dbReference type="NCBI Taxonomy" id="1195760"/>
    <lineage>
        <taxon>Bacteria</taxon>
        <taxon>Pseudomonadati</taxon>
        <taxon>Bacteroidota</taxon>
        <taxon>Flavobacteriia</taxon>
        <taxon>Flavobacteriales</taxon>
        <taxon>Flavobacteriaceae</taxon>
        <taxon>Wenyingzhuangia</taxon>
    </lineage>
</organism>
<evidence type="ECO:0000313" key="2">
    <source>
        <dbReference type="Proteomes" id="UP000184109"/>
    </source>
</evidence>
<sequence length="314" mass="37168">MIAFFDKIYTATQRINIYLKKMRFDSFFRIIIRSTANKIIPLYLILTAKRKNYSLINNRKTENKLLVSLTTFPNRISKIWVVIECVLRQNIKPEKIILWLSKEQFPEIEELPRRLLDLRERGLEIKIRDGNLRSHKKYYYAMLEYPEYTVVTLDDDVLYTPSVLKKLIKLHQEYPNNICCNHASVININNNSISNYLEWENVKQRVVNTDKIMPIGVGGVLYPKKCLHSLVFNQDVFKKYCFLADDIWLNMMSRLAETNVSKTDDESLYLPVINRNDINLSTENVIKGMNDLQLRETREYIMDNYGMDPYKSIL</sequence>
<dbReference type="Gene3D" id="3.90.550.10">
    <property type="entry name" value="Spore Coat Polysaccharide Biosynthesis Protein SpsA, Chain A"/>
    <property type="match status" value="1"/>
</dbReference>
<gene>
    <name evidence="1" type="ORF">SAMN05444281_2809</name>
</gene>
<keyword evidence="2" id="KW-1185">Reference proteome</keyword>
<proteinExistence type="predicted"/>
<dbReference type="EMBL" id="FQXQ01000009">
    <property type="protein sequence ID" value="SHH93611.1"/>
    <property type="molecule type" value="Genomic_DNA"/>
</dbReference>
<dbReference type="STRING" id="1195760.SAMN05444281_2809"/>
<evidence type="ECO:0008006" key="3">
    <source>
        <dbReference type="Google" id="ProtNLM"/>
    </source>
</evidence>
<dbReference type="InterPro" id="IPR029044">
    <property type="entry name" value="Nucleotide-diphossugar_trans"/>
</dbReference>
<evidence type="ECO:0000313" key="1">
    <source>
        <dbReference type="EMBL" id="SHH93611.1"/>
    </source>
</evidence>
<name>A0A1M5X1E2_9FLAO</name>
<dbReference type="Proteomes" id="UP000184109">
    <property type="component" value="Unassembled WGS sequence"/>
</dbReference>
<reference evidence="2" key="1">
    <citation type="submission" date="2016-11" db="EMBL/GenBank/DDBJ databases">
        <authorList>
            <person name="Varghese N."/>
            <person name="Submissions S."/>
        </authorList>
    </citation>
    <scope>NUCLEOTIDE SEQUENCE [LARGE SCALE GENOMIC DNA]</scope>
    <source>
        <strain evidence="2">DSM 100572</strain>
    </source>
</reference>
<protein>
    <recommendedName>
        <fullName evidence="3">Glycosyl transferase family 2</fullName>
    </recommendedName>
</protein>
<accession>A0A1M5X1E2</accession>
<dbReference type="SUPFAM" id="SSF53448">
    <property type="entry name" value="Nucleotide-diphospho-sugar transferases"/>
    <property type="match status" value="1"/>
</dbReference>